<dbReference type="InterPro" id="IPR029063">
    <property type="entry name" value="SAM-dependent_MTases_sf"/>
</dbReference>
<dbReference type="GO" id="GO:0016740">
    <property type="term" value="F:transferase activity"/>
    <property type="evidence" value="ECO:0007669"/>
    <property type="project" value="UniProtKB-KW"/>
</dbReference>
<dbReference type="STRING" id="408074.SAMN05660909_01223"/>
<gene>
    <name evidence="2" type="ORF">SAMN05660909_01223</name>
</gene>
<evidence type="ECO:0000313" key="2">
    <source>
        <dbReference type="EMBL" id="SEA23073.1"/>
    </source>
</evidence>
<protein>
    <submittedName>
        <fullName evidence="2">Glycosyl transferase family 2</fullName>
    </submittedName>
</protein>
<dbReference type="Proteomes" id="UP000199656">
    <property type="component" value="Unassembled WGS sequence"/>
</dbReference>
<dbReference type="CDD" id="cd04179">
    <property type="entry name" value="DPM_DPG-synthase_like"/>
    <property type="match status" value="1"/>
</dbReference>
<organism evidence="2 3">
    <name type="scientific">Chitinophaga terrae</name>
    <name type="common">ex Kim and Jung 2007</name>
    <dbReference type="NCBI Taxonomy" id="408074"/>
    <lineage>
        <taxon>Bacteria</taxon>
        <taxon>Pseudomonadati</taxon>
        <taxon>Bacteroidota</taxon>
        <taxon>Chitinophagia</taxon>
        <taxon>Chitinophagales</taxon>
        <taxon>Chitinophagaceae</taxon>
        <taxon>Chitinophaga</taxon>
    </lineage>
</organism>
<proteinExistence type="predicted"/>
<reference evidence="3" key="1">
    <citation type="submission" date="2016-10" db="EMBL/GenBank/DDBJ databases">
        <authorList>
            <person name="Varghese N."/>
            <person name="Submissions S."/>
        </authorList>
    </citation>
    <scope>NUCLEOTIDE SEQUENCE [LARGE SCALE GENOMIC DNA]</scope>
    <source>
        <strain evidence="3">DSM 23920</strain>
    </source>
</reference>
<keyword evidence="2" id="KW-0808">Transferase</keyword>
<dbReference type="OrthoDB" id="9797819at2"/>
<dbReference type="Gene3D" id="3.90.550.10">
    <property type="entry name" value="Spore Coat Polysaccharide Biosynthesis Protein SpsA, Chain A"/>
    <property type="match status" value="1"/>
</dbReference>
<dbReference type="PANTHER" id="PTHR48090">
    <property type="entry name" value="UNDECAPRENYL-PHOSPHATE 4-DEOXY-4-FORMAMIDO-L-ARABINOSE TRANSFERASE-RELATED"/>
    <property type="match status" value="1"/>
</dbReference>
<dbReference type="SUPFAM" id="SSF53448">
    <property type="entry name" value="Nucleotide-diphospho-sugar transferases"/>
    <property type="match status" value="1"/>
</dbReference>
<feature type="domain" description="Glycosyltransferase 2-like" evidence="1">
    <location>
        <begin position="196"/>
        <end position="323"/>
    </location>
</feature>
<name>A0A1H3ZH41_9BACT</name>
<dbReference type="EMBL" id="FNRL01000004">
    <property type="protein sequence ID" value="SEA23073.1"/>
    <property type="molecule type" value="Genomic_DNA"/>
</dbReference>
<dbReference type="InterPro" id="IPR050256">
    <property type="entry name" value="Glycosyltransferase_2"/>
</dbReference>
<dbReference type="PANTHER" id="PTHR48090:SF7">
    <property type="entry name" value="RFBJ PROTEIN"/>
    <property type="match status" value="1"/>
</dbReference>
<accession>A0A1H3ZH41</accession>
<keyword evidence="3" id="KW-1185">Reference proteome</keyword>
<dbReference type="SUPFAM" id="SSF53335">
    <property type="entry name" value="S-adenosyl-L-methionine-dependent methyltransferases"/>
    <property type="match status" value="1"/>
</dbReference>
<dbReference type="Pfam" id="PF00535">
    <property type="entry name" value="Glycos_transf_2"/>
    <property type="match status" value="1"/>
</dbReference>
<evidence type="ECO:0000259" key="1">
    <source>
        <dbReference type="Pfam" id="PF00535"/>
    </source>
</evidence>
<dbReference type="AlphaFoldDB" id="A0A1H3ZH41"/>
<dbReference type="RefSeq" id="WP_089759704.1">
    <property type="nucleotide sequence ID" value="NZ_BKAT01000005.1"/>
</dbReference>
<sequence length="432" mass="49419">MINSKETYNNRQVTKYIDFFHSPGCSRLHLRMARQQLAAYAEDGVWVNISALPPGATYDLVVLEYALGSSDDIQALLKQVRPLCHATTLLIAVEYNMVWSTVIRYWKRFSGRKEQTPSNWLSHGDVKNIVQLEGMEVFRHTRKTLLPFNIPILGPFMNRIIGNLPLVNHLCLNHFYFVRFQPGELRMAGQQVYSTSIIIPARNESGNIRNIVERIPSFGGTQEIIFIEGNSTDDTWEQMLAVQELYKGKRNIVAIQQTGKGKANAVQEAFRIASGDVLMILDADISVCPEDLPKFYEALIARRGDFINGCRLVYKMEENAMRGFNLVGNKVFSLLFSWLLHQPIKDTLCGTKVLLKKDYLALEKNRSYFGDFDPFGDFDLLFGAYKLGLKIVDLPVAYKARTYGETNISRWKHGWLLLKMWAFAIIKIKFKP</sequence>
<dbReference type="InterPro" id="IPR029044">
    <property type="entry name" value="Nucleotide-diphossugar_trans"/>
</dbReference>
<dbReference type="InterPro" id="IPR001173">
    <property type="entry name" value="Glyco_trans_2-like"/>
</dbReference>
<evidence type="ECO:0000313" key="3">
    <source>
        <dbReference type="Proteomes" id="UP000199656"/>
    </source>
</evidence>